<keyword evidence="2" id="KW-0012">Acyltransferase</keyword>
<dbReference type="CDD" id="cd04301">
    <property type="entry name" value="NAT_SF"/>
    <property type="match status" value="1"/>
</dbReference>
<gene>
    <name evidence="4" type="ORF">JK358_35100</name>
</gene>
<dbReference type="InterPro" id="IPR016181">
    <property type="entry name" value="Acyl_CoA_acyltransferase"/>
</dbReference>
<evidence type="ECO:0000313" key="5">
    <source>
        <dbReference type="Proteomes" id="UP000602198"/>
    </source>
</evidence>
<dbReference type="RefSeq" id="WP_201956824.1">
    <property type="nucleotide sequence ID" value="NZ_JAERRJ010000018.1"/>
</dbReference>
<dbReference type="InterPro" id="IPR000182">
    <property type="entry name" value="GNAT_dom"/>
</dbReference>
<dbReference type="SUPFAM" id="SSF55729">
    <property type="entry name" value="Acyl-CoA N-acyltransferases (Nat)"/>
    <property type="match status" value="1"/>
</dbReference>
<comment type="caution">
    <text evidence="4">The sequence shown here is derived from an EMBL/GenBank/DDBJ whole genome shotgun (WGS) entry which is preliminary data.</text>
</comment>
<dbReference type="Proteomes" id="UP000602198">
    <property type="component" value="Unassembled WGS sequence"/>
</dbReference>
<evidence type="ECO:0000259" key="3">
    <source>
        <dbReference type="PROSITE" id="PS51186"/>
    </source>
</evidence>
<feature type="domain" description="N-acetyltransferase" evidence="3">
    <location>
        <begin position="2"/>
        <end position="149"/>
    </location>
</feature>
<reference evidence="4 5" key="1">
    <citation type="submission" date="2021-01" db="EMBL/GenBank/DDBJ databases">
        <title>WGS of actinomycetes isolated from Thailand.</title>
        <authorList>
            <person name="Thawai C."/>
        </authorList>
    </citation>
    <scope>NUCLEOTIDE SEQUENCE [LARGE SCALE GENOMIC DNA]</scope>
    <source>
        <strain evidence="4 5">LPG 2</strain>
    </source>
</reference>
<protein>
    <submittedName>
        <fullName evidence="4">GNAT family N-acetyltransferase</fullName>
    </submittedName>
</protein>
<dbReference type="Gene3D" id="3.40.630.30">
    <property type="match status" value="1"/>
</dbReference>
<keyword evidence="5" id="KW-1185">Reference proteome</keyword>
<dbReference type="Pfam" id="PF00583">
    <property type="entry name" value="Acetyltransf_1"/>
    <property type="match status" value="1"/>
</dbReference>
<name>A0ABS1MGI0_9NOCA</name>
<accession>A0ABS1MGI0</accession>
<dbReference type="EMBL" id="JAERRJ010000018">
    <property type="protein sequence ID" value="MBL1079646.1"/>
    <property type="molecule type" value="Genomic_DNA"/>
</dbReference>
<dbReference type="PANTHER" id="PTHR43877">
    <property type="entry name" value="AMINOALKYLPHOSPHONATE N-ACETYLTRANSFERASE-RELATED-RELATED"/>
    <property type="match status" value="1"/>
</dbReference>
<dbReference type="InterPro" id="IPR050832">
    <property type="entry name" value="Bact_Acetyltransf"/>
</dbReference>
<evidence type="ECO:0000256" key="2">
    <source>
        <dbReference type="ARBA" id="ARBA00023315"/>
    </source>
</evidence>
<proteinExistence type="predicted"/>
<keyword evidence="1" id="KW-0808">Transferase</keyword>
<dbReference type="PROSITE" id="PS51186">
    <property type="entry name" value="GNAT"/>
    <property type="match status" value="1"/>
</dbReference>
<organism evidence="4 5">
    <name type="scientific">Nocardia acididurans</name>
    <dbReference type="NCBI Taxonomy" id="2802282"/>
    <lineage>
        <taxon>Bacteria</taxon>
        <taxon>Bacillati</taxon>
        <taxon>Actinomycetota</taxon>
        <taxon>Actinomycetes</taxon>
        <taxon>Mycobacteriales</taxon>
        <taxon>Nocardiaceae</taxon>
        <taxon>Nocardia</taxon>
    </lineage>
</organism>
<evidence type="ECO:0000256" key="1">
    <source>
        <dbReference type="ARBA" id="ARBA00022679"/>
    </source>
</evidence>
<sequence>MMSIRLGRPEEAAELTELVMRSKAHWGYPAEFLERVRPELTLHPEQVVPHRTLVAEVEGRAAGLATVVGEPDHGELDLLFVDPWAMGRGVGRDLLLEAAERARAEGFTRLDIESDPRAETFYLHLGAVRVGESVSRSSGRALPLLRLAL</sequence>
<evidence type="ECO:0000313" key="4">
    <source>
        <dbReference type="EMBL" id="MBL1079646.1"/>
    </source>
</evidence>